<gene>
    <name evidence="3" type="ORF">EHV15_25715</name>
</gene>
<name>A0A3P3U6E3_9BACL</name>
<keyword evidence="1" id="KW-0472">Membrane</keyword>
<dbReference type="GO" id="GO:0005886">
    <property type="term" value="C:plasma membrane"/>
    <property type="evidence" value="ECO:0007669"/>
    <property type="project" value="TreeGrafter"/>
</dbReference>
<dbReference type="PANTHER" id="PTHR30336">
    <property type="entry name" value="INNER MEMBRANE PROTEIN, PROBABLE PERMEASE"/>
    <property type="match status" value="1"/>
</dbReference>
<evidence type="ECO:0000259" key="2">
    <source>
        <dbReference type="Pfam" id="PF02698"/>
    </source>
</evidence>
<evidence type="ECO:0000313" key="4">
    <source>
        <dbReference type="Proteomes" id="UP000267017"/>
    </source>
</evidence>
<accession>A0A3P3U6E3</accession>
<reference evidence="3 4" key="1">
    <citation type="submission" date="2018-11" db="EMBL/GenBank/DDBJ databases">
        <title>Genome sequencing of Paenibacillus sp. KCOM 3021 (= ChDC PVNT-B20).</title>
        <authorList>
            <person name="Kook J.-K."/>
            <person name="Park S.-N."/>
            <person name="Lim Y.K."/>
        </authorList>
    </citation>
    <scope>NUCLEOTIDE SEQUENCE [LARGE SCALE GENOMIC DNA]</scope>
    <source>
        <strain evidence="3 4">KCOM 3021</strain>
    </source>
</reference>
<evidence type="ECO:0000256" key="1">
    <source>
        <dbReference type="SAM" id="Phobius"/>
    </source>
</evidence>
<comment type="caution">
    <text evidence="3">The sequence shown here is derived from an EMBL/GenBank/DDBJ whole genome shotgun (WGS) entry which is preliminary data.</text>
</comment>
<dbReference type="OrthoDB" id="9782395at2"/>
<feature type="transmembrane region" description="Helical" evidence="1">
    <location>
        <begin position="26"/>
        <end position="46"/>
    </location>
</feature>
<dbReference type="Proteomes" id="UP000267017">
    <property type="component" value="Unassembled WGS sequence"/>
</dbReference>
<keyword evidence="1" id="KW-1133">Transmembrane helix</keyword>
<keyword evidence="4" id="KW-1185">Reference proteome</keyword>
<proteinExistence type="predicted"/>
<keyword evidence="1" id="KW-0812">Transmembrane</keyword>
<dbReference type="EMBL" id="RRCN01000001">
    <property type="protein sequence ID" value="RRJ65942.1"/>
    <property type="molecule type" value="Genomic_DNA"/>
</dbReference>
<organism evidence="3 4">
    <name type="scientific">Paenibacillus oralis</name>
    <dbReference type="NCBI Taxonomy" id="2490856"/>
    <lineage>
        <taxon>Bacteria</taxon>
        <taxon>Bacillati</taxon>
        <taxon>Bacillota</taxon>
        <taxon>Bacilli</taxon>
        <taxon>Bacillales</taxon>
        <taxon>Paenibacillaceae</taxon>
        <taxon>Paenibacillus</taxon>
    </lineage>
</organism>
<dbReference type="PANTHER" id="PTHR30336:SF20">
    <property type="entry name" value="DUF218 DOMAIN-CONTAINING PROTEIN"/>
    <property type="match status" value="1"/>
</dbReference>
<feature type="domain" description="DUF218" evidence="2">
    <location>
        <begin position="66"/>
        <end position="188"/>
    </location>
</feature>
<dbReference type="AlphaFoldDB" id="A0A3P3U6E3"/>
<evidence type="ECO:0000313" key="3">
    <source>
        <dbReference type="EMBL" id="RRJ65942.1"/>
    </source>
</evidence>
<dbReference type="Gene3D" id="3.40.50.620">
    <property type="entry name" value="HUPs"/>
    <property type="match status" value="1"/>
</dbReference>
<dbReference type="CDD" id="cd06259">
    <property type="entry name" value="YdcF-like"/>
    <property type="match status" value="1"/>
</dbReference>
<dbReference type="RefSeq" id="WP_128633740.1">
    <property type="nucleotide sequence ID" value="NZ_RRCN01000001.1"/>
</dbReference>
<protein>
    <submittedName>
        <fullName evidence="3">YdcF family protein</fullName>
    </submittedName>
</protein>
<dbReference type="InterPro" id="IPR051599">
    <property type="entry name" value="Cell_Envelope_Assoc"/>
</dbReference>
<dbReference type="InterPro" id="IPR014729">
    <property type="entry name" value="Rossmann-like_a/b/a_fold"/>
</dbReference>
<dbReference type="Pfam" id="PF02698">
    <property type="entry name" value="DUF218"/>
    <property type="match status" value="1"/>
</dbReference>
<dbReference type="InterPro" id="IPR003848">
    <property type="entry name" value="DUF218"/>
</dbReference>
<sequence length="226" mass="25208">MLFAKKKTSLNFGQPVRKQRGIRRKLIRWGLVLIALGLAWALYVLAQIGSVERNPAVSAGFSKPADVGIVLGASLWGDVPSPGLQERLEQSIQDFKDGKFKLFLLTGGKDTADSKYTEAEGMANYLERRGIPREKILLENEATSTFENLKFSQAIMEEHGYDSALIITHTYHGNRALEIAETFGYHDPKLSLKKSAVLKPIPNTVREILAYTKWKMDQLALAFGRG</sequence>